<protein>
    <submittedName>
        <fullName evidence="1">Uncharacterized protein</fullName>
    </submittedName>
</protein>
<organism evidence="1 2">
    <name type="scientific">Parelaphostrongylus tenuis</name>
    <name type="common">Meningeal worm</name>
    <dbReference type="NCBI Taxonomy" id="148309"/>
    <lineage>
        <taxon>Eukaryota</taxon>
        <taxon>Metazoa</taxon>
        <taxon>Ecdysozoa</taxon>
        <taxon>Nematoda</taxon>
        <taxon>Chromadorea</taxon>
        <taxon>Rhabditida</taxon>
        <taxon>Rhabditina</taxon>
        <taxon>Rhabditomorpha</taxon>
        <taxon>Strongyloidea</taxon>
        <taxon>Metastrongylidae</taxon>
        <taxon>Parelaphostrongylus</taxon>
    </lineage>
</organism>
<dbReference type="AlphaFoldDB" id="A0AAD5NCJ0"/>
<comment type="caution">
    <text evidence="1">The sequence shown here is derived from an EMBL/GenBank/DDBJ whole genome shotgun (WGS) entry which is preliminary data.</text>
</comment>
<gene>
    <name evidence="1" type="ORF">KIN20_026311</name>
</gene>
<sequence>MGASVTRTLSDKYYHHESGTQDVRSNYTKEYSQYWKQTPMKKIRTSSSRRTNMAIVIRTTFLRQITQHRIQDSSQHSNNGIEQ</sequence>
<proteinExistence type="predicted"/>
<dbReference type="EMBL" id="JAHQIW010005374">
    <property type="protein sequence ID" value="KAJ1365854.1"/>
    <property type="molecule type" value="Genomic_DNA"/>
</dbReference>
<keyword evidence="2" id="KW-1185">Reference proteome</keyword>
<name>A0AAD5NCJ0_PARTN</name>
<reference evidence="1" key="1">
    <citation type="submission" date="2021-06" db="EMBL/GenBank/DDBJ databases">
        <title>Parelaphostrongylus tenuis whole genome reference sequence.</title>
        <authorList>
            <person name="Garwood T.J."/>
            <person name="Larsen P.A."/>
            <person name="Fountain-Jones N.M."/>
            <person name="Garbe J.R."/>
            <person name="Macchietto M.G."/>
            <person name="Kania S.A."/>
            <person name="Gerhold R.W."/>
            <person name="Richards J.E."/>
            <person name="Wolf T.M."/>
        </authorList>
    </citation>
    <scope>NUCLEOTIDE SEQUENCE</scope>
    <source>
        <strain evidence="1">MNPRO001-30</strain>
        <tissue evidence="1">Meninges</tissue>
    </source>
</reference>
<dbReference type="Proteomes" id="UP001196413">
    <property type="component" value="Unassembled WGS sequence"/>
</dbReference>
<evidence type="ECO:0000313" key="1">
    <source>
        <dbReference type="EMBL" id="KAJ1365854.1"/>
    </source>
</evidence>
<accession>A0AAD5NCJ0</accession>
<evidence type="ECO:0000313" key="2">
    <source>
        <dbReference type="Proteomes" id="UP001196413"/>
    </source>
</evidence>